<evidence type="ECO:0000313" key="2">
    <source>
        <dbReference type="EMBL" id="KAG7358559.1"/>
    </source>
</evidence>
<evidence type="ECO:0000256" key="1">
    <source>
        <dbReference type="SAM" id="SignalP"/>
    </source>
</evidence>
<comment type="caution">
    <text evidence="2">The sequence shown here is derived from an EMBL/GenBank/DDBJ whole genome shotgun (WGS) entry which is preliminary data.</text>
</comment>
<dbReference type="OrthoDB" id="72053at2759"/>
<dbReference type="AlphaFoldDB" id="A0A9K3PVD4"/>
<gene>
    <name evidence="2" type="ORF">IV203_015148</name>
</gene>
<reference evidence="2" key="1">
    <citation type="journal article" date="2021" name="Sci. Rep.">
        <title>Diploid genomic architecture of Nitzschia inconspicua, an elite biomass production diatom.</title>
        <authorList>
            <person name="Oliver A."/>
            <person name="Podell S."/>
            <person name="Pinowska A."/>
            <person name="Traller J.C."/>
            <person name="Smith S.R."/>
            <person name="McClure R."/>
            <person name="Beliaev A."/>
            <person name="Bohutskyi P."/>
            <person name="Hill E.A."/>
            <person name="Rabines A."/>
            <person name="Zheng H."/>
            <person name="Allen L.Z."/>
            <person name="Kuo A."/>
            <person name="Grigoriev I.V."/>
            <person name="Allen A.E."/>
            <person name="Hazlebeck D."/>
            <person name="Allen E.E."/>
        </authorList>
    </citation>
    <scope>NUCLEOTIDE SEQUENCE</scope>
    <source>
        <strain evidence="2">Hildebrandi</strain>
    </source>
</reference>
<dbReference type="Proteomes" id="UP000693970">
    <property type="component" value="Unassembled WGS sequence"/>
</dbReference>
<reference evidence="2" key="2">
    <citation type="submission" date="2021-04" db="EMBL/GenBank/DDBJ databases">
        <authorList>
            <person name="Podell S."/>
        </authorList>
    </citation>
    <scope>NUCLEOTIDE SEQUENCE</scope>
    <source>
        <strain evidence="2">Hildebrandi</strain>
    </source>
</reference>
<feature type="signal peptide" evidence="1">
    <location>
        <begin position="1"/>
        <end position="16"/>
    </location>
</feature>
<dbReference type="EMBL" id="JAGRRH010000014">
    <property type="protein sequence ID" value="KAG7358559.1"/>
    <property type="molecule type" value="Genomic_DNA"/>
</dbReference>
<name>A0A9K3PVD4_9STRA</name>
<keyword evidence="3" id="KW-1185">Reference proteome</keyword>
<proteinExistence type="predicted"/>
<evidence type="ECO:0000313" key="3">
    <source>
        <dbReference type="Proteomes" id="UP000693970"/>
    </source>
</evidence>
<protein>
    <submittedName>
        <fullName evidence="2">Uncharacterized protein</fullName>
    </submittedName>
</protein>
<sequence length="263" mass="29530">MSASLSLSFVLSICLATHLKNELVVTGFIVDPRQRSASSSASRESAILSMVGDARGDYYGESSGSFMVKEFSEYEQLEEIVKLASQPIPERPDGIAVVAKFSSFKRPECTATEAEYERLARNNPATIFLRCMEEYENAHILLGQVDVQVWPTHDIFYGGNRVARIQGSSIAELEEALQRYQFQNSKFDLFSEMASQKWGYGTPNKAKMNSTPRTTNRFVPGYDWNKKSGAFDETGQKAQTSFEEMFGNWIPNIDDDDDQSTSK</sequence>
<accession>A0A9K3PVD4</accession>
<organism evidence="2 3">
    <name type="scientific">Nitzschia inconspicua</name>
    <dbReference type="NCBI Taxonomy" id="303405"/>
    <lineage>
        <taxon>Eukaryota</taxon>
        <taxon>Sar</taxon>
        <taxon>Stramenopiles</taxon>
        <taxon>Ochrophyta</taxon>
        <taxon>Bacillariophyta</taxon>
        <taxon>Bacillariophyceae</taxon>
        <taxon>Bacillariophycidae</taxon>
        <taxon>Bacillariales</taxon>
        <taxon>Bacillariaceae</taxon>
        <taxon>Nitzschia</taxon>
    </lineage>
</organism>
<feature type="chain" id="PRO_5039888511" evidence="1">
    <location>
        <begin position="17"/>
        <end position="263"/>
    </location>
</feature>
<keyword evidence="1" id="KW-0732">Signal</keyword>